<feature type="transmembrane region" description="Helical" evidence="1">
    <location>
        <begin position="238"/>
        <end position="257"/>
    </location>
</feature>
<reference evidence="2" key="1">
    <citation type="submission" date="2021-01" db="EMBL/GenBank/DDBJ databases">
        <authorList>
            <consortium name="Genoscope - CEA"/>
            <person name="William W."/>
        </authorList>
    </citation>
    <scope>NUCLEOTIDE SEQUENCE</scope>
</reference>
<feature type="transmembrane region" description="Helical" evidence="1">
    <location>
        <begin position="39"/>
        <end position="57"/>
    </location>
</feature>
<proteinExistence type="predicted"/>
<evidence type="ECO:0000256" key="1">
    <source>
        <dbReference type="SAM" id="Phobius"/>
    </source>
</evidence>
<feature type="transmembrane region" description="Helical" evidence="1">
    <location>
        <begin position="142"/>
        <end position="161"/>
    </location>
</feature>
<evidence type="ECO:0000313" key="2">
    <source>
        <dbReference type="EMBL" id="CAD8132892.1"/>
    </source>
</evidence>
<keyword evidence="3" id="KW-1185">Reference proteome</keyword>
<keyword evidence="1" id="KW-0812">Transmembrane</keyword>
<feature type="transmembrane region" description="Helical" evidence="1">
    <location>
        <begin position="277"/>
        <end position="301"/>
    </location>
</feature>
<feature type="transmembrane region" description="Helical" evidence="1">
    <location>
        <begin position="194"/>
        <end position="217"/>
    </location>
</feature>
<accession>A0A8S1RZN6</accession>
<protein>
    <recommendedName>
        <fullName evidence="4">Transmembrane protein</fullName>
    </recommendedName>
</protein>
<dbReference type="OrthoDB" id="295535at2759"/>
<dbReference type="EMBL" id="CAJJDO010000002">
    <property type="protein sequence ID" value="CAD8132892.1"/>
    <property type="molecule type" value="Genomic_DNA"/>
</dbReference>
<dbReference type="AlphaFoldDB" id="A0A8S1RZN6"/>
<keyword evidence="1" id="KW-0472">Membrane</keyword>
<feature type="transmembrane region" description="Helical" evidence="1">
    <location>
        <begin position="104"/>
        <end position="122"/>
    </location>
</feature>
<evidence type="ECO:0008006" key="4">
    <source>
        <dbReference type="Google" id="ProtNLM"/>
    </source>
</evidence>
<comment type="caution">
    <text evidence="2">The sequence shown here is derived from an EMBL/GenBank/DDBJ whole genome shotgun (WGS) entry which is preliminary data.</text>
</comment>
<gene>
    <name evidence="2" type="ORF">PPENT_87.1.T0020123</name>
</gene>
<keyword evidence="1" id="KW-1133">Transmembrane helix</keyword>
<organism evidence="2 3">
    <name type="scientific">Paramecium pentaurelia</name>
    <dbReference type="NCBI Taxonomy" id="43138"/>
    <lineage>
        <taxon>Eukaryota</taxon>
        <taxon>Sar</taxon>
        <taxon>Alveolata</taxon>
        <taxon>Ciliophora</taxon>
        <taxon>Intramacronucleata</taxon>
        <taxon>Oligohymenophorea</taxon>
        <taxon>Peniculida</taxon>
        <taxon>Parameciidae</taxon>
        <taxon>Paramecium</taxon>
    </lineage>
</organism>
<sequence>MYFYDYNPILIAQFSCIVMSLLSVVGVIIVFILGKGWRYFIVILFFTQIISMLFFYIPQVLTPFIFKDENSLSENSNNDFCQFKSDQDNRQYCIKETFCQLQGYFINSSFLASTLISLYSSYIIQQTLNPNSQIGKKVKQIYWIHFGIGIFTFAICLPMLFGAKYNHYGTSWGQELIYYVCNLQIGSDDIFTQIVFWLQTSITIVMIIIGIIFHCSVKKLKSKIRTKFVNEFDSCSSLNLYILPITLLIFWTINILQKLIDFKTDYIKESGYVIQTIWFFPQLLLALQGFNYASLFFYAFYLQLVPNLPKSLQSTYLFFARISFYNCIYGKISESKIRKDSLLFDADSAKDSTSSYIQKDDSSTNR</sequence>
<dbReference type="Proteomes" id="UP000689195">
    <property type="component" value="Unassembled WGS sequence"/>
</dbReference>
<feature type="transmembrane region" description="Helical" evidence="1">
    <location>
        <begin position="6"/>
        <end position="32"/>
    </location>
</feature>
<evidence type="ECO:0000313" key="3">
    <source>
        <dbReference type="Proteomes" id="UP000689195"/>
    </source>
</evidence>
<name>A0A8S1RZN6_9CILI</name>